<evidence type="ECO:0000313" key="3">
    <source>
        <dbReference type="EMBL" id="QBL15289.1"/>
    </source>
</evidence>
<protein>
    <submittedName>
        <fullName evidence="3">VP3</fullName>
    </submittedName>
</protein>
<organism evidence="3">
    <name type="scientific">Japanaut virus</name>
    <dbReference type="NCBI Taxonomy" id="2547358"/>
    <lineage>
        <taxon>Viruses</taxon>
        <taxon>Riboviria</taxon>
        <taxon>Orthornavirae</taxon>
        <taxon>Duplornaviricota</taxon>
        <taxon>Resentoviricetes</taxon>
        <taxon>Reovirales</taxon>
        <taxon>Sedoreoviridae</taxon>
        <taxon>Orbivirus</taxon>
    </lineage>
</organism>
<dbReference type="EMBL" id="MK359247">
    <property type="protein sequence ID" value="QBL15289.1"/>
    <property type="molecule type" value="Genomic_RNA"/>
</dbReference>
<name>A0A482A5K7_9REOV</name>
<dbReference type="InterPro" id="IPR016029">
    <property type="entry name" value="Inner_layer_core_VP3_Reovir"/>
</dbReference>
<accession>A0A482A5K7</accession>
<evidence type="ECO:0000256" key="2">
    <source>
        <dbReference type="ARBA" id="ARBA00022844"/>
    </source>
</evidence>
<keyword evidence="2" id="KW-0946">Virion</keyword>
<evidence type="ECO:0000256" key="1">
    <source>
        <dbReference type="ARBA" id="ARBA00004328"/>
    </source>
</evidence>
<dbReference type="GO" id="GO:0044423">
    <property type="term" value="C:virion component"/>
    <property type="evidence" value="ECO:0007669"/>
    <property type="project" value="UniProtKB-KW"/>
</dbReference>
<sequence>MAQPVQDANVPKTSSYLKGSEVATDNGPLLSIFALQEIMQKVRDAQSEYVASAREVDLTVPDVQKIIDGLKDMANEKPYKIISAPKPYFRHILMQSHERVLRVNTYYEDISNVGEPIDEDDPSQFYATILAKVRHLRDEGSFILHGIKTRDLRGMEIADVESLGVDLKNVMPILTAENRAMVQGVLDGAIIENGNVADREVDIFIGACPDPVYRIYNRLQAYIEAVQLNELRNAIAWLERLGRRKRIVFSQNYLTDFRRLDTIWIQTLRLPIDPRVIWDVPRCHIVNLIMNIALCVPLGQYVAPNPRISAITLTQRITMTGPFGILSGMTPTSQQMDDVRKIYIALMFPGQIILDLKVDMSERMDPVVRMVAGVVGHIMFTAGRRFTNITQNMARQLDIAMNDFLLYMYNARVPIQYGPTGEPLDFRIGRVQYDCNVFRANFGTGQGYNGWGVNDVERRDPGCYDHVQRFLRYCDIDSREIINPTNYGINMRYHAFDELLRCLIAAGKETEASYFRMMLPFHMVRMARLNQVINEDLHSAFSIPDQQFDALLPNMLNGARGEIEPLVLDISWISIWYAFTRAFEPTGRNELLEIAPMVESMYASELSVMKMDMEHLAQMRARFPELLIHAKPSHFWKATLDVSPTPVKDLMDLAHSYDFVNVRDIMRWVREPAVHRSMKYELEREAWGAANDFEDLMLVDHVYMHRAILPEPQLEDVREFQREGFYYTNMLDGPPTIGQVIQYTYEIARLQANMGRFKTTIRRILDEDGWIRFGGMLRSVKVKFFDSRPPEEILTQIPFDYKHNEEEGLSYATIKYATEAVAYYLVYKVEYSNTPDSLILINPTYTMTAVYIGKRIVERVQPGQLLAVLGKRYVAYKSKMRIMDITGALKTGVHLAAPAQ</sequence>
<dbReference type="GO" id="GO:0005198">
    <property type="term" value="F:structural molecule activity"/>
    <property type="evidence" value="ECO:0007669"/>
    <property type="project" value="InterPro"/>
</dbReference>
<proteinExistence type="predicted"/>
<dbReference type="Pfam" id="PF01700">
    <property type="entry name" value="Orbi_VP3"/>
    <property type="match status" value="1"/>
</dbReference>
<reference evidence="3" key="1">
    <citation type="journal article" date="2019" name="Viruses">
        <title>Discovery and Characterization of Bukakata orbivirus (Reoviridae:Orbivirus), a Novel Virus from a Ugandan Bat.</title>
        <authorList>
            <person name="Fagre A.C."/>
            <person name="Lee J.S."/>
            <person name="Kityo R.M."/>
            <person name="Bergren N.A."/>
            <person name="Mossel E.C."/>
            <person name="Nakayiki T."/>
            <person name="Nalikka B."/>
            <person name="Nyakarahuka L."/>
            <person name="Gilbert A.T."/>
            <person name="Peterhans J.K."/>
            <person name="Crabtree M.B."/>
            <person name="Towner J.S."/>
            <person name="Amman B.R."/>
            <person name="Sealy T.K."/>
            <person name="Schuh A.J."/>
            <person name="Nichol S.T."/>
            <person name="Lutwama J.J."/>
            <person name="Miller B.R."/>
            <person name="Kading R.C."/>
        </authorList>
    </citation>
    <scope>NUCLEOTIDE SEQUENCE</scope>
    <source>
        <strain evidence="3">MK 6357</strain>
    </source>
</reference>
<comment type="subcellular location">
    <subcellularLocation>
        <location evidence="1">Virion</location>
    </subcellularLocation>
</comment>
<dbReference type="InterPro" id="IPR002614">
    <property type="entry name" value="Inner_layer_core_VP3_Orbivir"/>
</dbReference>
<dbReference type="SUPFAM" id="SSF56831">
    <property type="entry name" value="Reovirus inner layer core protein p3"/>
    <property type="match status" value="1"/>
</dbReference>